<keyword evidence="4" id="KW-1185">Reference proteome</keyword>
<dbReference type="Proteomes" id="UP000239352">
    <property type="component" value="Unassembled WGS sequence"/>
</dbReference>
<dbReference type="InParanoid" id="A0A2T0GW44"/>
<sequence>MPPLALLNQPFGLPGILGTVLALALAGALTPLRGGHGEHADAGPGALTVAALLARSGDAAREEEDPAGGHLPSGLPRLPEALSGAATVVLHGPDRSPDSDWWDALGYWPSPNPTPAQRCAVLEHPEYRPPNAARQRPRHPVSLAEEDLAALLGLPERPHGHPPEPGYVGRHRLVTNRPSPTARDPEWSAAQEDGTGLLDHTDPRPHRQPATAV</sequence>
<dbReference type="STRING" id="1050202.GCA_000384035_03524"/>
<evidence type="ECO:0000256" key="2">
    <source>
        <dbReference type="SAM" id="Phobius"/>
    </source>
</evidence>
<evidence type="ECO:0000256" key="1">
    <source>
        <dbReference type="SAM" id="MobiDB-lite"/>
    </source>
</evidence>
<keyword evidence="2" id="KW-1133">Transmembrane helix</keyword>
<evidence type="ECO:0000313" key="3">
    <source>
        <dbReference type="EMBL" id="PRW63336.1"/>
    </source>
</evidence>
<reference evidence="3 4" key="1">
    <citation type="submission" date="2018-03" db="EMBL/GenBank/DDBJ databases">
        <title>Actinopolyspora mortivallis from Sahara, screening for active biomolecules.</title>
        <authorList>
            <person name="Selama O."/>
            <person name="Wellington E.M.H."/>
            <person name="Hacene H."/>
        </authorList>
    </citation>
    <scope>NUCLEOTIDE SEQUENCE [LARGE SCALE GENOMIC DNA]</scope>
    <source>
        <strain evidence="3 4">M5A</strain>
    </source>
</reference>
<feature type="transmembrane region" description="Helical" evidence="2">
    <location>
        <begin position="12"/>
        <end position="32"/>
    </location>
</feature>
<comment type="caution">
    <text evidence="3">The sequence shown here is derived from an EMBL/GenBank/DDBJ whole genome shotgun (WGS) entry which is preliminary data.</text>
</comment>
<keyword evidence="2" id="KW-0472">Membrane</keyword>
<keyword evidence="2" id="KW-0812">Transmembrane</keyword>
<protein>
    <submittedName>
        <fullName evidence="3">Uncharacterized protein</fullName>
    </submittedName>
</protein>
<evidence type="ECO:0000313" key="4">
    <source>
        <dbReference type="Proteomes" id="UP000239352"/>
    </source>
</evidence>
<organism evidence="3 4">
    <name type="scientific">Actinopolyspora mortivallis</name>
    <dbReference type="NCBI Taxonomy" id="33906"/>
    <lineage>
        <taxon>Bacteria</taxon>
        <taxon>Bacillati</taxon>
        <taxon>Actinomycetota</taxon>
        <taxon>Actinomycetes</taxon>
        <taxon>Actinopolysporales</taxon>
        <taxon>Actinopolysporaceae</taxon>
        <taxon>Actinopolyspora</taxon>
    </lineage>
</organism>
<dbReference type="EMBL" id="PVSR01000016">
    <property type="protein sequence ID" value="PRW63336.1"/>
    <property type="molecule type" value="Genomic_DNA"/>
</dbReference>
<name>A0A2T0GW44_ACTMO</name>
<dbReference type="RefSeq" id="WP_106113853.1">
    <property type="nucleotide sequence ID" value="NZ_PVSR01000016.1"/>
</dbReference>
<gene>
    <name evidence="3" type="ORF">CEP50_10995</name>
</gene>
<feature type="region of interest" description="Disordered" evidence="1">
    <location>
        <begin position="154"/>
        <end position="213"/>
    </location>
</feature>
<accession>A0A2T0GW44</accession>
<feature type="region of interest" description="Disordered" evidence="1">
    <location>
        <begin position="57"/>
        <end position="76"/>
    </location>
</feature>
<proteinExistence type="predicted"/>
<dbReference type="AlphaFoldDB" id="A0A2T0GW44"/>